<proteinExistence type="predicted"/>
<reference evidence="1 2" key="1">
    <citation type="submission" date="2017-02" db="EMBL/GenBank/DDBJ databases">
        <title>Genomic diversity within the haloalkaliphilic genus Thioalkalivibrio.</title>
        <authorList>
            <person name="Ahn A.-C."/>
            <person name="Meier-Kolthoff J."/>
            <person name="Overmars L."/>
            <person name="Richter M."/>
            <person name="Woyke T."/>
            <person name="Sorokin D.Y."/>
            <person name="Muyzer G."/>
        </authorList>
    </citation>
    <scope>NUCLEOTIDE SEQUENCE [LARGE SCALE GENOMIC DNA]</scope>
    <source>
        <strain evidence="1 2">HL17</strain>
    </source>
</reference>
<name>A0A1V3A251_9GAMM</name>
<evidence type="ECO:0008006" key="3">
    <source>
        <dbReference type="Google" id="ProtNLM"/>
    </source>
</evidence>
<gene>
    <name evidence="1" type="ORF">B1A74_00360</name>
</gene>
<comment type="caution">
    <text evidence="1">The sequence shown here is derived from an EMBL/GenBank/DDBJ whole genome shotgun (WGS) entry which is preliminary data.</text>
</comment>
<dbReference type="Proteomes" id="UP000189177">
    <property type="component" value="Unassembled WGS sequence"/>
</dbReference>
<protein>
    <recommendedName>
        <fullName evidence="3">N-acetyltransferase domain-containing protein</fullName>
    </recommendedName>
</protein>
<dbReference type="EMBL" id="MUZR01000002">
    <property type="protein sequence ID" value="OOC11457.1"/>
    <property type="molecule type" value="Genomic_DNA"/>
</dbReference>
<dbReference type="InterPro" id="IPR016181">
    <property type="entry name" value="Acyl_CoA_acyltransferase"/>
</dbReference>
<evidence type="ECO:0000313" key="2">
    <source>
        <dbReference type="Proteomes" id="UP000189177"/>
    </source>
</evidence>
<evidence type="ECO:0000313" key="1">
    <source>
        <dbReference type="EMBL" id="OOC11457.1"/>
    </source>
</evidence>
<dbReference type="OrthoDB" id="8480611at2"/>
<dbReference type="AlphaFoldDB" id="A0A1V3A251"/>
<sequence>MTNILHRFLDRRRELGLTNALLLALNGGLRRLNQRLGVARYYLIAQPVGQPGRFGNQRARFDVREITRDAEALQALPRSAEQIRYRQTAGGICLGVFPREGGAMRGFIWLLFGPYQEDEHRCVLQPPPAPPCALDVDVYVFPEARGGLVFAELWRAADRALQERGIEWSLSRISAFNGSSLRAHQRLGARRIGSLYFLQLGHAELLFTGRRPFLALSRPRGPAPAITLHPPDRSS</sequence>
<dbReference type="STRING" id="252474.B1A74_00360"/>
<dbReference type="Gene3D" id="3.40.630.30">
    <property type="match status" value="1"/>
</dbReference>
<dbReference type="RefSeq" id="WP_024328363.1">
    <property type="nucleotide sequence ID" value="NZ_MUZR01000002.1"/>
</dbReference>
<accession>A0A1V3A251</accession>
<keyword evidence="2" id="KW-1185">Reference proteome</keyword>
<dbReference type="SUPFAM" id="SSF55729">
    <property type="entry name" value="Acyl-CoA N-acyltransferases (Nat)"/>
    <property type="match status" value="1"/>
</dbReference>
<organism evidence="1 2">
    <name type="scientific">Thioalkalivibrio halophilus</name>
    <dbReference type="NCBI Taxonomy" id="252474"/>
    <lineage>
        <taxon>Bacteria</taxon>
        <taxon>Pseudomonadati</taxon>
        <taxon>Pseudomonadota</taxon>
        <taxon>Gammaproteobacteria</taxon>
        <taxon>Chromatiales</taxon>
        <taxon>Ectothiorhodospiraceae</taxon>
        <taxon>Thioalkalivibrio</taxon>
    </lineage>
</organism>